<accession>A0A8X7CC60</accession>
<organism evidence="1 2">
    <name type="scientific">Trichonephila inaurata madagascariensis</name>
    <dbReference type="NCBI Taxonomy" id="2747483"/>
    <lineage>
        <taxon>Eukaryota</taxon>
        <taxon>Metazoa</taxon>
        <taxon>Ecdysozoa</taxon>
        <taxon>Arthropoda</taxon>
        <taxon>Chelicerata</taxon>
        <taxon>Arachnida</taxon>
        <taxon>Araneae</taxon>
        <taxon>Araneomorphae</taxon>
        <taxon>Entelegynae</taxon>
        <taxon>Araneoidea</taxon>
        <taxon>Nephilidae</taxon>
        <taxon>Trichonephila</taxon>
        <taxon>Trichonephila inaurata</taxon>
    </lineage>
</organism>
<name>A0A8X7CC60_9ARAC</name>
<keyword evidence="2" id="KW-1185">Reference proteome</keyword>
<protein>
    <submittedName>
        <fullName evidence="1">Integrase catalytic domain-containing protein</fullName>
    </submittedName>
</protein>
<reference evidence="1" key="1">
    <citation type="submission" date="2020-08" db="EMBL/GenBank/DDBJ databases">
        <title>Multicomponent nature underlies the extraordinary mechanical properties of spider dragline silk.</title>
        <authorList>
            <person name="Kono N."/>
            <person name="Nakamura H."/>
            <person name="Mori M."/>
            <person name="Yoshida Y."/>
            <person name="Ohtoshi R."/>
            <person name="Malay A.D."/>
            <person name="Moran D.A.P."/>
            <person name="Tomita M."/>
            <person name="Numata K."/>
            <person name="Arakawa K."/>
        </authorList>
    </citation>
    <scope>NUCLEOTIDE SEQUENCE</scope>
</reference>
<dbReference type="EMBL" id="BMAV01012663">
    <property type="protein sequence ID" value="GFY59509.1"/>
    <property type="molecule type" value="Genomic_DNA"/>
</dbReference>
<sequence length="372" mass="43259">MAEAQSFELLKKKRKSLRTAVTKVVNELVAELSNFDLNVDRLSELVETLSVKFKPLTVVDQQLEPLFKPEEFDGSYIVGKLFTGERNRIERSHKKKNPFLSSLNFRPDWIRMSYHPPPKLLIQECWKIEASWDSKLPIDIERKFEMWKKQLIEVQDLKYPRRLSNLDLKDTNLSLQIFCDASKLSDATCVFLQAEREGEVTCQLIQAPSKVTPLKGISLTRLELLASMIGARIADPIKKDLHMENVNGTYWSDSMDALHWIKRESSWDTFVANRVEEIRLSCKENWRFVPGIQNSADLPSKGCSVKTLKKLRWCEGPSWRRNPTEDWPKSELYPDMERINSEKKTIITAAATQREEKYLRYSSYVKLVRIAT</sequence>
<proteinExistence type="predicted"/>
<dbReference type="AlphaFoldDB" id="A0A8X7CC60"/>
<dbReference type="InterPro" id="IPR008042">
    <property type="entry name" value="Retrotrans_Pao"/>
</dbReference>
<dbReference type="Pfam" id="PF05380">
    <property type="entry name" value="Peptidase_A17"/>
    <property type="match status" value="1"/>
</dbReference>
<comment type="caution">
    <text evidence="1">The sequence shown here is derived from an EMBL/GenBank/DDBJ whole genome shotgun (WGS) entry which is preliminary data.</text>
</comment>
<dbReference type="PANTHER" id="PTHR47331">
    <property type="entry name" value="PHD-TYPE DOMAIN-CONTAINING PROTEIN"/>
    <property type="match status" value="1"/>
</dbReference>
<evidence type="ECO:0000313" key="1">
    <source>
        <dbReference type="EMBL" id="GFY59509.1"/>
    </source>
</evidence>
<dbReference type="OrthoDB" id="7554397at2759"/>
<gene>
    <name evidence="1" type="primary">AVEN_62059_1</name>
    <name evidence="1" type="ORF">TNIN_34191</name>
</gene>
<dbReference type="Proteomes" id="UP000886998">
    <property type="component" value="Unassembled WGS sequence"/>
</dbReference>
<evidence type="ECO:0000313" key="2">
    <source>
        <dbReference type="Proteomes" id="UP000886998"/>
    </source>
</evidence>